<feature type="domain" description="Potassium channel" evidence="4">
    <location>
        <begin position="169"/>
        <end position="251"/>
    </location>
</feature>
<feature type="region of interest" description="Disordered" evidence="1">
    <location>
        <begin position="505"/>
        <end position="526"/>
    </location>
</feature>
<protein>
    <recommendedName>
        <fullName evidence="4">Potassium channel domain-containing protein</fullName>
    </recommendedName>
</protein>
<evidence type="ECO:0000313" key="6">
    <source>
        <dbReference type="Proteomes" id="UP000594262"/>
    </source>
</evidence>
<keyword evidence="2" id="KW-0472">Membrane</keyword>
<evidence type="ECO:0000256" key="1">
    <source>
        <dbReference type="SAM" id="MobiDB-lite"/>
    </source>
</evidence>
<feature type="transmembrane region" description="Helical" evidence="2">
    <location>
        <begin position="395"/>
        <end position="417"/>
    </location>
</feature>
<evidence type="ECO:0000256" key="2">
    <source>
        <dbReference type="SAM" id="Phobius"/>
    </source>
</evidence>
<proteinExistence type="predicted"/>
<feature type="chain" id="PRO_5029490715" description="Potassium channel domain-containing protein" evidence="3">
    <location>
        <begin position="26"/>
        <end position="727"/>
    </location>
</feature>
<keyword evidence="2" id="KW-1133">Transmembrane helix</keyword>
<dbReference type="GeneID" id="136800265"/>
<dbReference type="Pfam" id="PF07885">
    <property type="entry name" value="Ion_trans_2"/>
    <property type="match status" value="1"/>
</dbReference>
<dbReference type="Proteomes" id="UP000594262">
    <property type="component" value="Unplaced"/>
</dbReference>
<dbReference type="Gene3D" id="3.40.190.10">
    <property type="entry name" value="Periplasmic binding protein-like II"/>
    <property type="match status" value="1"/>
</dbReference>
<organism evidence="5 6">
    <name type="scientific">Clytia hemisphaerica</name>
    <dbReference type="NCBI Taxonomy" id="252671"/>
    <lineage>
        <taxon>Eukaryota</taxon>
        <taxon>Metazoa</taxon>
        <taxon>Cnidaria</taxon>
        <taxon>Hydrozoa</taxon>
        <taxon>Hydroidolina</taxon>
        <taxon>Leptothecata</taxon>
        <taxon>Obeliida</taxon>
        <taxon>Clytiidae</taxon>
        <taxon>Clytia</taxon>
    </lineage>
</organism>
<feature type="signal peptide" evidence="3">
    <location>
        <begin position="1"/>
        <end position="25"/>
    </location>
</feature>
<feature type="transmembrane region" description="Helical" evidence="2">
    <location>
        <begin position="227"/>
        <end position="247"/>
    </location>
</feature>
<evidence type="ECO:0000256" key="3">
    <source>
        <dbReference type="SAM" id="SignalP"/>
    </source>
</evidence>
<sequence length="727" mass="83747">MKISQHQKWMSIVLIFVFQTTSNDAFDLHYYQLKPYLYKEGNRWKGIMVEIFEGVNRLNPECPFKMTHNKSPSSSSITSIFNFTKEYKNRTEFIRQNRIYLRNGAHQNETTVWFPVLGGDLMTKHTPYSDYDVIEDFIVPVVLKESLDIIGRTYTTIRRLRVPVIIGALLVIVAALILRMLDWGSNAQYDDHLFVKGFGTALWMGAVSLFGVGYGDVTPKTALAKTVGTIFLLCGMIYSAIFVAVAIDIFTTNDVLETHDTAAVLKNSFEEELIKRDFSQLKIHTYESYEEILHAVRIKETDVAVFPGYVAGYLQDTWNDGQEWQQRVTVPSLVKGVSIPVKIISYGAERWNYNFECDVQHMFKAQEFATHKYRKKIKIFKNMDDELETLLTKRIYLRGIYFIIAILFTMGLLYDMFCWYRNKMRPRSPELEVVNVIEKTRRIEVDKEDWISLQIEVRLIGELVQEILQSQQPVEAEEVNELGDHIETQTMPALSRMGSRNVSFRESEAVKRTGSFPKSSPRRPIVKRSTTSYESYGRVTNQVRANRTKSWKIPNRVPRPTVSRIKRYETFHRIPNSNKNAAKTFTTSQQPITAIKRNQTFMVPNGRSKDKKKMTKLKRGESFPARYHQAVPEHLSAYTANGILPLKNGYPNGTYTRQRQTLDINGTAPRITYPAQIKQRPSLDDLAFGHLANGGRHDQIGDISIDYANINPTFQPEHQGEIVITEC</sequence>
<dbReference type="RefSeq" id="XP_066912987.1">
    <property type="nucleotide sequence ID" value="XM_067056886.1"/>
</dbReference>
<keyword evidence="6" id="KW-1185">Reference proteome</keyword>
<name>A0A7M5WQ60_9CNID</name>
<keyword evidence="3" id="KW-0732">Signal</keyword>
<feature type="transmembrane region" description="Helical" evidence="2">
    <location>
        <begin position="162"/>
        <end position="181"/>
    </location>
</feature>
<reference evidence="5" key="1">
    <citation type="submission" date="2021-01" db="UniProtKB">
        <authorList>
            <consortium name="EnsemblMetazoa"/>
        </authorList>
    </citation>
    <scope>IDENTIFICATION</scope>
</reference>
<dbReference type="EnsemblMetazoa" id="CLYHEMT000658.1">
    <property type="protein sequence ID" value="CLYHEMP000658.1"/>
    <property type="gene ID" value="CLYHEMG000658"/>
</dbReference>
<dbReference type="AlphaFoldDB" id="A0A7M5WQ60"/>
<evidence type="ECO:0000259" key="4">
    <source>
        <dbReference type="Pfam" id="PF07885"/>
    </source>
</evidence>
<keyword evidence="2" id="KW-0812">Transmembrane</keyword>
<dbReference type="InterPro" id="IPR013099">
    <property type="entry name" value="K_chnl_dom"/>
</dbReference>
<feature type="transmembrane region" description="Helical" evidence="2">
    <location>
        <begin position="193"/>
        <end position="215"/>
    </location>
</feature>
<accession>A0A7M5WQ60</accession>
<evidence type="ECO:0000313" key="5">
    <source>
        <dbReference type="EnsemblMetazoa" id="CLYHEMP000658.1"/>
    </source>
</evidence>
<dbReference type="OrthoDB" id="415460at2759"/>
<dbReference type="SUPFAM" id="SSF81324">
    <property type="entry name" value="Voltage-gated potassium channels"/>
    <property type="match status" value="1"/>
</dbReference>
<dbReference type="Gene3D" id="1.10.287.70">
    <property type="match status" value="1"/>
</dbReference>